<dbReference type="GO" id="GO:0005524">
    <property type="term" value="F:ATP binding"/>
    <property type="evidence" value="ECO:0007669"/>
    <property type="project" value="UniProtKB-KW"/>
</dbReference>
<evidence type="ECO:0000256" key="10">
    <source>
        <dbReference type="ARBA" id="ARBA00058225"/>
    </source>
</evidence>
<keyword evidence="4" id="KW-0808">Transferase</keyword>
<comment type="similarity">
    <text evidence="1">Belongs to the protein kinase superfamily. CAMK Ser/Thr protein kinase family. SNF1 subfamily.</text>
</comment>
<dbReference type="EC" id="2.7.11.1" evidence="2"/>
<dbReference type="GO" id="GO:0004674">
    <property type="term" value="F:protein serine/threonine kinase activity"/>
    <property type="evidence" value="ECO:0007669"/>
    <property type="project" value="UniProtKB-KW"/>
</dbReference>
<dbReference type="FunFam" id="1.10.510.10:FF:000571">
    <property type="entry name" value="Maternal embryonic leucine zipper kinase"/>
    <property type="match status" value="1"/>
</dbReference>
<evidence type="ECO:0000256" key="1">
    <source>
        <dbReference type="ARBA" id="ARBA00006234"/>
    </source>
</evidence>
<comment type="function">
    <text evidence="10">CIPK serine-threonine protein kinases interact with CBL proteins. Binding of a CBL protein to the regulatory NAF domain of CIPK protein lead to the activation of the kinase in a calcium-dependent manner.</text>
</comment>
<evidence type="ECO:0000256" key="3">
    <source>
        <dbReference type="ARBA" id="ARBA00022527"/>
    </source>
</evidence>
<evidence type="ECO:0000313" key="14">
    <source>
        <dbReference type="Proteomes" id="UP000228380"/>
    </source>
</evidence>
<keyword evidence="6" id="KW-0418">Kinase</keyword>
<dbReference type="OrthoDB" id="193931at2759"/>
<dbReference type="PANTHER" id="PTHR24346:SF82">
    <property type="entry name" value="KP78A-RELATED"/>
    <property type="match status" value="1"/>
</dbReference>
<dbReference type="SUPFAM" id="SSF103243">
    <property type="entry name" value="KA1-like"/>
    <property type="match status" value="1"/>
</dbReference>
<feature type="non-terminal residue" evidence="15">
    <location>
        <position position="1"/>
    </location>
</feature>
<proteinExistence type="inferred from homology"/>
<dbReference type="FunFam" id="3.30.310.80:FF:000006">
    <property type="entry name" value="Non-specific serine/threonine protein kinase"/>
    <property type="match status" value="1"/>
</dbReference>
<dbReference type="PROSITE" id="PS50030">
    <property type="entry name" value="UBA"/>
    <property type="match status" value="1"/>
</dbReference>
<feature type="domain" description="UBA" evidence="12">
    <location>
        <begin position="175"/>
        <end position="218"/>
    </location>
</feature>
<dbReference type="PANTHER" id="PTHR24346">
    <property type="entry name" value="MAP/MICROTUBULE AFFINITY-REGULATING KINASE"/>
    <property type="match status" value="1"/>
</dbReference>
<dbReference type="Proteomes" id="UP000228380">
    <property type="component" value="Unplaced"/>
</dbReference>
<organism evidence="14 15">
    <name type="scientific">Phoenix dactylifera</name>
    <name type="common">Date palm</name>
    <dbReference type="NCBI Taxonomy" id="42345"/>
    <lineage>
        <taxon>Eukaryota</taxon>
        <taxon>Viridiplantae</taxon>
        <taxon>Streptophyta</taxon>
        <taxon>Embryophyta</taxon>
        <taxon>Tracheophyta</taxon>
        <taxon>Spermatophyta</taxon>
        <taxon>Magnoliopsida</taxon>
        <taxon>Liliopsida</taxon>
        <taxon>Arecaceae</taxon>
        <taxon>Coryphoideae</taxon>
        <taxon>Phoeniceae</taxon>
        <taxon>Phoenix</taxon>
    </lineage>
</organism>
<dbReference type="PROSITE" id="PS50011">
    <property type="entry name" value="PROTEIN_KINASE_DOM"/>
    <property type="match status" value="1"/>
</dbReference>
<dbReference type="SMART" id="SM00220">
    <property type="entry name" value="S_TKc"/>
    <property type="match status" value="1"/>
</dbReference>
<dbReference type="GO" id="GO:0035556">
    <property type="term" value="P:intracellular signal transduction"/>
    <property type="evidence" value="ECO:0007669"/>
    <property type="project" value="TreeGrafter"/>
</dbReference>
<evidence type="ECO:0000259" key="11">
    <source>
        <dbReference type="PROSITE" id="PS50011"/>
    </source>
</evidence>
<evidence type="ECO:0000313" key="15">
    <source>
        <dbReference type="RefSeq" id="XP_038978746.1"/>
    </source>
</evidence>
<dbReference type="InterPro" id="IPR028375">
    <property type="entry name" value="KA1/Ssp2_C"/>
</dbReference>
<gene>
    <name evidence="15" type="primary">LOC103722912</name>
</gene>
<keyword evidence="7" id="KW-0067">ATP-binding</keyword>
<dbReference type="PROSITE" id="PS50032">
    <property type="entry name" value="KA1"/>
    <property type="match status" value="1"/>
</dbReference>
<dbReference type="Gene3D" id="1.10.510.10">
    <property type="entry name" value="Transferase(Phosphotransferase) domain 1"/>
    <property type="match status" value="1"/>
</dbReference>
<dbReference type="CDD" id="cd14335">
    <property type="entry name" value="UBA_SnRK1_plant"/>
    <property type="match status" value="1"/>
</dbReference>
<evidence type="ECO:0000259" key="13">
    <source>
        <dbReference type="PROSITE" id="PS50032"/>
    </source>
</evidence>
<feature type="domain" description="KA1" evidence="13">
    <location>
        <begin position="345"/>
        <end position="393"/>
    </location>
</feature>
<evidence type="ECO:0000256" key="5">
    <source>
        <dbReference type="ARBA" id="ARBA00022741"/>
    </source>
</evidence>
<dbReference type="Gene3D" id="3.30.310.80">
    <property type="entry name" value="Kinase associated domain 1, KA1"/>
    <property type="match status" value="1"/>
</dbReference>
<name>A0A8B8ZWS3_PHODC</name>
<dbReference type="Pfam" id="PF00069">
    <property type="entry name" value="Pkinase"/>
    <property type="match status" value="1"/>
</dbReference>
<dbReference type="InterPro" id="IPR015940">
    <property type="entry name" value="UBA"/>
</dbReference>
<dbReference type="InterPro" id="IPR000719">
    <property type="entry name" value="Prot_kinase_dom"/>
</dbReference>
<keyword evidence="5" id="KW-0547">Nucleotide-binding</keyword>
<keyword evidence="14" id="KW-1185">Reference proteome</keyword>
<dbReference type="InterPro" id="IPR001772">
    <property type="entry name" value="KA1_dom"/>
</dbReference>
<dbReference type="InterPro" id="IPR011009">
    <property type="entry name" value="Kinase-like_dom_sf"/>
</dbReference>
<comment type="catalytic activity">
    <reaction evidence="9">
        <text>L-seryl-[protein] + ATP = O-phospho-L-seryl-[protein] + ADP + H(+)</text>
        <dbReference type="Rhea" id="RHEA:17989"/>
        <dbReference type="Rhea" id="RHEA-COMP:9863"/>
        <dbReference type="Rhea" id="RHEA-COMP:11604"/>
        <dbReference type="ChEBI" id="CHEBI:15378"/>
        <dbReference type="ChEBI" id="CHEBI:29999"/>
        <dbReference type="ChEBI" id="CHEBI:30616"/>
        <dbReference type="ChEBI" id="CHEBI:83421"/>
        <dbReference type="ChEBI" id="CHEBI:456216"/>
        <dbReference type="EC" id="2.7.11.1"/>
    </reaction>
</comment>
<reference evidence="15" key="1">
    <citation type="submission" date="2025-08" db="UniProtKB">
        <authorList>
            <consortium name="RefSeq"/>
        </authorList>
    </citation>
    <scope>IDENTIFICATION</scope>
    <source>
        <tissue evidence="15">Young leaves</tissue>
    </source>
</reference>
<evidence type="ECO:0000256" key="8">
    <source>
        <dbReference type="ARBA" id="ARBA00047899"/>
    </source>
</evidence>
<dbReference type="RefSeq" id="XP_038978746.1">
    <property type="nucleotide sequence ID" value="XM_039122818.1"/>
</dbReference>
<evidence type="ECO:0000256" key="7">
    <source>
        <dbReference type="ARBA" id="ARBA00022840"/>
    </source>
</evidence>
<protein>
    <recommendedName>
        <fullName evidence="2">non-specific serine/threonine protein kinase</fullName>
        <ecNumber evidence="2">2.7.11.1</ecNumber>
    </recommendedName>
</protein>
<evidence type="ECO:0000256" key="2">
    <source>
        <dbReference type="ARBA" id="ARBA00012513"/>
    </source>
</evidence>
<sequence length="395" mass="44835">ILISWSKQIISGVEYCHRNMIAHRDLQPENLLLDSKCSIKIADFGLSNVMRDGHLLKTCCGSTNYAAPEVISSKHYAGPEVDVWSCGVILYTLLCARLPFDDENIPSLHKKIKAGTYTRPCCLSASARDLISRILVVDPMKRITIPEIRQRPWFTPHLPRYLTVPLPDTIQQAKKIDADIFQEVVKMGFDKDHLVESLHNREQNEVILHAAVSYYLLLDNRFCSTGGYLGAEFQETMEYGSSYMNYCKTPTPALTNYSSRYMDPQGVGSRVHSSDSKAWALGLQSSAHPCAIMMEVCKALQQLNICWKNIGHYNIKCRWAPGYPAPHTNHSIGNEAAIAEIDNIAWISSYLVKFEIQLYKTKEEKYLLDLQRVQGSHFLFLYLCAAFLEQLMFVP</sequence>
<dbReference type="CDD" id="cd12122">
    <property type="entry name" value="AMPKA_C"/>
    <property type="match status" value="1"/>
</dbReference>
<comment type="catalytic activity">
    <reaction evidence="8">
        <text>L-threonyl-[protein] + ATP = O-phospho-L-threonyl-[protein] + ADP + H(+)</text>
        <dbReference type="Rhea" id="RHEA:46608"/>
        <dbReference type="Rhea" id="RHEA-COMP:11060"/>
        <dbReference type="Rhea" id="RHEA-COMP:11605"/>
        <dbReference type="ChEBI" id="CHEBI:15378"/>
        <dbReference type="ChEBI" id="CHEBI:30013"/>
        <dbReference type="ChEBI" id="CHEBI:30616"/>
        <dbReference type="ChEBI" id="CHEBI:61977"/>
        <dbReference type="ChEBI" id="CHEBI:456216"/>
        <dbReference type="EC" id="2.7.11.1"/>
    </reaction>
</comment>
<dbReference type="KEGG" id="pda:103722912"/>
<evidence type="ECO:0000256" key="6">
    <source>
        <dbReference type="ARBA" id="ARBA00022777"/>
    </source>
</evidence>
<accession>A0A8B8ZWS3</accession>
<feature type="domain" description="Protein kinase" evidence="11">
    <location>
        <begin position="1"/>
        <end position="154"/>
    </location>
</feature>
<dbReference type="GO" id="GO:0005737">
    <property type="term" value="C:cytoplasm"/>
    <property type="evidence" value="ECO:0007669"/>
    <property type="project" value="TreeGrafter"/>
</dbReference>
<dbReference type="GeneID" id="103722912"/>
<keyword evidence="3" id="KW-0723">Serine/threonine-protein kinase</keyword>
<evidence type="ECO:0000256" key="9">
    <source>
        <dbReference type="ARBA" id="ARBA00048679"/>
    </source>
</evidence>
<dbReference type="Pfam" id="PF02149">
    <property type="entry name" value="KA1"/>
    <property type="match status" value="1"/>
</dbReference>
<dbReference type="AlphaFoldDB" id="A0A8B8ZWS3"/>
<evidence type="ECO:0000256" key="4">
    <source>
        <dbReference type="ARBA" id="ARBA00022679"/>
    </source>
</evidence>
<evidence type="ECO:0000259" key="12">
    <source>
        <dbReference type="PROSITE" id="PS50030"/>
    </source>
</evidence>
<dbReference type="SUPFAM" id="SSF56112">
    <property type="entry name" value="Protein kinase-like (PK-like)"/>
    <property type="match status" value="1"/>
</dbReference>